<organism evidence="1 2">
    <name type="scientific">Anaerocolumna cellulosilytica</name>
    <dbReference type="NCBI Taxonomy" id="433286"/>
    <lineage>
        <taxon>Bacteria</taxon>
        <taxon>Bacillati</taxon>
        <taxon>Bacillota</taxon>
        <taxon>Clostridia</taxon>
        <taxon>Lachnospirales</taxon>
        <taxon>Lachnospiraceae</taxon>
        <taxon>Anaerocolumna</taxon>
    </lineage>
</organism>
<dbReference type="PANTHER" id="PTHR35532">
    <property type="entry name" value="SIMILAR TO POLYHYDROXYALKANOATE DEPOLYMERASE"/>
    <property type="match status" value="1"/>
</dbReference>
<dbReference type="InterPro" id="IPR010502">
    <property type="entry name" value="Carb-bd_dom_fam9"/>
</dbReference>
<dbReference type="Pfam" id="PF06452">
    <property type="entry name" value="CBM9_1"/>
    <property type="match status" value="1"/>
</dbReference>
<dbReference type="KEGG" id="acel:acsn021_26300"/>
<dbReference type="CDD" id="cd09620">
    <property type="entry name" value="CBM9_like_3"/>
    <property type="match status" value="1"/>
</dbReference>
<dbReference type="SUPFAM" id="SSF49344">
    <property type="entry name" value="CBD9-like"/>
    <property type="match status" value="1"/>
</dbReference>
<gene>
    <name evidence="1" type="ORF">acsn021_26300</name>
</gene>
<name>A0A6S6R7W9_9FIRM</name>
<dbReference type="RefSeq" id="WP_184088420.1">
    <property type="nucleotide sequence ID" value="NZ_AP023367.1"/>
</dbReference>
<proteinExistence type="predicted"/>
<reference evidence="1 2" key="1">
    <citation type="journal article" date="2016" name="Int. J. Syst. Evol. Microbiol.">
        <title>Descriptions of Anaerotaenia torta gen. nov., sp. nov. and Anaerocolumna cellulosilytica gen. nov., sp. nov. isolated from a methanogenic reactor of cattle waste.</title>
        <authorList>
            <person name="Uek A."/>
            <person name="Ohtaki Y."/>
            <person name="Kaku N."/>
            <person name="Ueki K."/>
        </authorList>
    </citation>
    <scope>NUCLEOTIDE SEQUENCE [LARGE SCALE GENOMIC DNA]</scope>
    <source>
        <strain evidence="1 2">SN021</strain>
    </source>
</reference>
<dbReference type="GO" id="GO:0004553">
    <property type="term" value="F:hydrolase activity, hydrolyzing O-glycosyl compounds"/>
    <property type="evidence" value="ECO:0007669"/>
    <property type="project" value="InterPro"/>
</dbReference>
<evidence type="ECO:0000313" key="2">
    <source>
        <dbReference type="Proteomes" id="UP000515561"/>
    </source>
</evidence>
<dbReference type="AlphaFoldDB" id="A0A6S6R7W9"/>
<accession>A0A6S6R7W9</accession>
<dbReference type="GO" id="GO:0016052">
    <property type="term" value="P:carbohydrate catabolic process"/>
    <property type="evidence" value="ECO:0007669"/>
    <property type="project" value="InterPro"/>
</dbReference>
<dbReference type="PANTHER" id="PTHR35532:SF5">
    <property type="entry name" value="CARBOHYDRATE-BINDING DOMAIN-CONTAINING PROTEIN"/>
    <property type="match status" value="1"/>
</dbReference>
<dbReference type="Gene3D" id="2.60.40.1190">
    <property type="match status" value="1"/>
</dbReference>
<dbReference type="Proteomes" id="UP000515561">
    <property type="component" value="Chromosome"/>
</dbReference>
<sequence>MNKQMRIPKTMIEFTPPIYQCRRAVEPFVLDGNVEKEFWAPAQFTEEFLDIEGSFKGKPRFSTKAKMLWDDMNLYFGAILEGDEIWATLEERDSIIFQDNDFEIFVDPDSDTHCYYEFEMNAKNTVWDLLLTKPYRDMGKAVNSFDIKGLKSAVKIDGELNNPAAKNKRWMIEVVMPFESLIECAADKRRPEPGEYYRINFSRVQWKVEVTKEQQYQKKINPATGQPYPEDNWVWAPEGVINIHYPELWGFVFFTEEQEVYSIPQDEYDKWELRRLYYNAHEYYDHNGCFTTDLCLLKGDWKYTIEPVVEITKNTFEISCPSKDGKRELSILSDGRTFVRSRS</sequence>
<dbReference type="GO" id="GO:0030246">
    <property type="term" value="F:carbohydrate binding"/>
    <property type="evidence" value="ECO:0007669"/>
    <property type="project" value="InterPro"/>
</dbReference>
<dbReference type="EMBL" id="AP023367">
    <property type="protein sequence ID" value="BCJ95061.1"/>
    <property type="molecule type" value="Genomic_DNA"/>
</dbReference>
<keyword evidence="2" id="KW-1185">Reference proteome</keyword>
<evidence type="ECO:0000313" key="1">
    <source>
        <dbReference type="EMBL" id="BCJ95061.1"/>
    </source>
</evidence>
<protein>
    <submittedName>
        <fullName evidence="1">Uncharacterized protein</fullName>
    </submittedName>
</protein>